<dbReference type="KEGG" id="lyk:FLP23_06840"/>
<name>A0A5C1Y924_9MICO</name>
<reference evidence="1 2" key="1">
    <citation type="submission" date="2019-09" db="EMBL/GenBank/DDBJ databases">
        <title>Genome sequencing of strain KACC 19322.</title>
        <authorList>
            <person name="Heo J."/>
            <person name="Kim S.-J."/>
            <person name="Kim J.-S."/>
            <person name="Hong S.-B."/>
            <person name="Kwon S.-W."/>
        </authorList>
    </citation>
    <scope>NUCLEOTIDE SEQUENCE [LARGE SCALE GENOMIC DNA]</scope>
    <source>
        <strain evidence="1 2">KACC 19322</strain>
    </source>
</reference>
<proteinExistence type="predicted"/>
<dbReference type="Proteomes" id="UP000322159">
    <property type="component" value="Chromosome"/>
</dbReference>
<dbReference type="OrthoDB" id="4670891at2"/>
<accession>A0A5C1Y924</accession>
<gene>
    <name evidence="1" type="ORF">FLP23_06840</name>
</gene>
<organism evidence="1 2">
    <name type="scientific">Protaetiibacter larvae</name>
    <dbReference type="NCBI Taxonomy" id="2592654"/>
    <lineage>
        <taxon>Bacteria</taxon>
        <taxon>Bacillati</taxon>
        <taxon>Actinomycetota</taxon>
        <taxon>Actinomycetes</taxon>
        <taxon>Micrococcales</taxon>
        <taxon>Microbacteriaceae</taxon>
        <taxon>Protaetiibacter</taxon>
    </lineage>
</organism>
<evidence type="ECO:0008006" key="3">
    <source>
        <dbReference type="Google" id="ProtNLM"/>
    </source>
</evidence>
<sequence length="630" mass="69229">MNDEAAPSDSTEDSPLYSEDDVAELAVTLDRLAGESNEPWDLLQRFTATFRTEGTRFERPPLGVMLERALAHGLQDDTEHPGGLVLGVRFSSPNGDWPPAFDAVGEVEKNAWSAVAGAVTDALPRAHLLDLSLSAGVRNGRDLGAEIAHLYLELGRRASLDPYYRGSCLRRAWSIARQFGLALEIDVRKALWVMAQSFEGIAETPAGILFNPLEPLSVAPRTGQFVEPSRQEVQALLDDALARPEAGATNMEAVAELRERLATDDSEREAARRGLVSGYLTLADQTDGFIKVHWLQTAAEKAQQYGLIDLRDRAVQALQEGSVDDLGMQVLTTEIVLPRHAHDGRLNWYRRSRDTRTALDIWLTSPSPTGRHDRNLQQAKELSRGGILQLVTRTVFNEEGLPVKTSTGPEAAEWEELERSETLNAGMYGTLLARELDAIQTEYGALAAADIAAHLVDRFACDAELAEALGEAFAAYWDGRYSDAGRAGYPLVEAGARGLLLALGDPLYRVQTGDAEGRFPALETYATKLEAHDFDIDWLRCLRNPVAGLRNVLAHGHRHYLVDHEAAVLLRMAALLVVLTPANASAEDRTQVAARVRDPLNWIGGRARLVKRWRRVWVPVPRRGSAATPS</sequence>
<dbReference type="AlphaFoldDB" id="A0A5C1Y924"/>
<protein>
    <recommendedName>
        <fullName evidence="3">DUF4209 domain-containing protein</fullName>
    </recommendedName>
</protein>
<dbReference type="RefSeq" id="WP_149325165.1">
    <property type="nucleotide sequence ID" value="NZ_CP043504.1"/>
</dbReference>
<evidence type="ECO:0000313" key="2">
    <source>
        <dbReference type="Proteomes" id="UP000322159"/>
    </source>
</evidence>
<dbReference type="EMBL" id="CP043504">
    <property type="protein sequence ID" value="QEO09745.1"/>
    <property type="molecule type" value="Genomic_DNA"/>
</dbReference>
<evidence type="ECO:0000313" key="1">
    <source>
        <dbReference type="EMBL" id="QEO09745.1"/>
    </source>
</evidence>
<keyword evidence="2" id="KW-1185">Reference proteome</keyword>